<reference evidence="4" key="1">
    <citation type="submission" date="2022-11" db="UniProtKB">
        <authorList>
            <consortium name="WormBaseParasite"/>
        </authorList>
    </citation>
    <scope>IDENTIFICATION</scope>
</reference>
<dbReference type="GO" id="GO:0045595">
    <property type="term" value="P:regulation of cell differentiation"/>
    <property type="evidence" value="ECO:0007669"/>
    <property type="project" value="TreeGrafter"/>
</dbReference>
<sequence length="183" mass="19226">MSSPVKEGYLQRYKAGLIPNRWKSNFVVLYSDSSIVFFNNTGDGKPNETVYLKNVVQYTAVGSMCDRLPVRRPSFPLGVKGHAVNQWIFAIISTLTQPPLMPTLPQQTLRPIGWSLPIPTATSSSSNASVPAAANSAAGIGKPALAAGLKVASGLAAGAGKALSVSLQAFRFGYMLATLGGDA</sequence>
<evidence type="ECO:0000256" key="2">
    <source>
        <dbReference type="ARBA" id="ARBA00023136"/>
    </source>
</evidence>
<dbReference type="AlphaFoldDB" id="A0A915LCG0"/>
<dbReference type="Gene3D" id="2.30.29.30">
    <property type="entry name" value="Pleckstrin-homology domain (PH domain)/Phosphotyrosine-binding domain (PTB)"/>
    <property type="match status" value="1"/>
</dbReference>
<evidence type="ECO:0000313" key="4">
    <source>
        <dbReference type="WBParaSite" id="scaffold10203_cov153.g14581"/>
    </source>
</evidence>
<evidence type="ECO:0000256" key="1">
    <source>
        <dbReference type="ARBA" id="ARBA00004370"/>
    </source>
</evidence>
<dbReference type="PANTHER" id="PTHR14309">
    <property type="entry name" value="EXPRESSED PROTEIN"/>
    <property type="match status" value="1"/>
</dbReference>
<name>A0A915LCG0_MELJA</name>
<proteinExistence type="predicted"/>
<dbReference type="InterPro" id="IPR039680">
    <property type="entry name" value="PLEKHB1/2"/>
</dbReference>
<comment type="subcellular location">
    <subcellularLocation>
        <location evidence="1">Membrane</location>
    </subcellularLocation>
</comment>
<dbReference type="PANTHER" id="PTHR14309:SF12">
    <property type="entry name" value="PH DOMAIN-CONTAINING PROTEIN"/>
    <property type="match status" value="1"/>
</dbReference>
<dbReference type="InterPro" id="IPR011993">
    <property type="entry name" value="PH-like_dom_sf"/>
</dbReference>
<organism evidence="3 4">
    <name type="scientific">Meloidogyne javanica</name>
    <name type="common">Root-knot nematode worm</name>
    <dbReference type="NCBI Taxonomy" id="6303"/>
    <lineage>
        <taxon>Eukaryota</taxon>
        <taxon>Metazoa</taxon>
        <taxon>Ecdysozoa</taxon>
        <taxon>Nematoda</taxon>
        <taxon>Chromadorea</taxon>
        <taxon>Rhabditida</taxon>
        <taxon>Tylenchina</taxon>
        <taxon>Tylenchomorpha</taxon>
        <taxon>Tylenchoidea</taxon>
        <taxon>Meloidogynidae</taxon>
        <taxon>Meloidogyninae</taxon>
        <taxon>Meloidogyne</taxon>
        <taxon>Meloidogyne incognita group</taxon>
    </lineage>
</organism>
<dbReference type="Proteomes" id="UP000887561">
    <property type="component" value="Unplaced"/>
</dbReference>
<dbReference type="SUPFAM" id="SSF50729">
    <property type="entry name" value="PH domain-like"/>
    <property type="match status" value="1"/>
</dbReference>
<dbReference type="WBParaSite" id="scaffold10203_cov153.g14581">
    <property type="protein sequence ID" value="scaffold10203_cov153.g14581"/>
    <property type="gene ID" value="scaffold10203_cov153.g14581"/>
</dbReference>
<keyword evidence="2" id="KW-0472">Membrane</keyword>
<dbReference type="GO" id="GO:0016020">
    <property type="term" value="C:membrane"/>
    <property type="evidence" value="ECO:0007669"/>
    <property type="project" value="UniProtKB-SubCell"/>
</dbReference>
<protein>
    <submittedName>
        <fullName evidence="4">PH domain-containing protein</fullName>
    </submittedName>
</protein>
<accession>A0A915LCG0</accession>
<keyword evidence="3" id="KW-1185">Reference proteome</keyword>
<evidence type="ECO:0000313" key="3">
    <source>
        <dbReference type="Proteomes" id="UP000887561"/>
    </source>
</evidence>